<dbReference type="HOGENOM" id="CLU_2680151_0_0_10"/>
<accession>R9H7E7</accession>
<dbReference type="AlphaFoldDB" id="R9H7E7"/>
<protein>
    <submittedName>
        <fullName evidence="1">Uncharacterized protein</fullName>
    </submittedName>
</protein>
<evidence type="ECO:0000313" key="1">
    <source>
        <dbReference type="EMBL" id="EOR99690.1"/>
    </source>
</evidence>
<organism evidence="1 2">
    <name type="scientific">Bacteroides thetaiotaomicron dnLKV9</name>
    <dbReference type="NCBI Taxonomy" id="1235785"/>
    <lineage>
        <taxon>Bacteria</taxon>
        <taxon>Pseudomonadati</taxon>
        <taxon>Bacteroidota</taxon>
        <taxon>Bacteroidia</taxon>
        <taxon>Bacteroidales</taxon>
        <taxon>Bacteroidaceae</taxon>
        <taxon>Bacteroides</taxon>
    </lineage>
</organism>
<comment type="caution">
    <text evidence="1">The sequence shown here is derived from an EMBL/GenBank/DDBJ whole genome shotgun (WGS) entry which is preliminary data.</text>
</comment>
<name>R9H7E7_BACT4</name>
<proteinExistence type="predicted"/>
<sequence length="74" mass="8715">MKPIIRNLLIVLLLILLGKLFIIPPKNLYWASTSIRKSKRVNAYVGECRIFKMDTLMTGYEFPIEKYGWRNIIV</sequence>
<reference evidence="1 2" key="1">
    <citation type="submission" date="2013-04" db="EMBL/GenBank/DDBJ databases">
        <title>The Genome Sequence of Bacteroides thetaiotaomicron dnLKV9.</title>
        <authorList>
            <consortium name="The Broad Institute Genomics Platform"/>
            <consortium name="The Broad Institute Genome Sequencing Center for Infectious Disease"/>
            <person name="Earl A."/>
            <person name="Xavier R."/>
            <person name="Kuhn K."/>
            <person name="Stappenbeck T."/>
            <person name="Walker B."/>
            <person name="Young S."/>
            <person name="Zeng Q."/>
            <person name="Gargeya S."/>
            <person name="Fitzgerald M."/>
            <person name="Haas B."/>
            <person name="Abouelleil A."/>
            <person name="Allen A.W."/>
            <person name="Alvarado L."/>
            <person name="Arachchi H.M."/>
            <person name="Berlin A.M."/>
            <person name="Chapman S.B."/>
            <person name="Gainer-Dewar J."/>
            <person name="Goldberg J."/>
            <person name="Griggs A."/>
            <person name="Gujja S."/>
            <person name="Hansen M."/>
            <person name="Howarth C."/>
            <person name="Imamovic A."/>
            <person name="Ireland A."/>
            <person name="Larimer J."/>
            <person name="McCowan C."/>
            <person name="Murphy C."/>
            <person name="Pearson M."/>
            <person name="Poon T.W."/>
            <person name="Priest M."/>
            <person name="Roberts A."/>
            <person name="Saif S."/>
            <person name="Shea T."/>
            <person name="Sisk P."/>
            <person name="Sykes S."/>
            <person name="Wortman J."/>
            <person name="Nusbaum C."/>
            <person name="Birren B."/>
        </authorList>
    </citation>
    <scope>NUCLEOTIDE SEQUENCE [LARGE SCALE GENOMIC DNA]</scope>
    <source>
        <strain evidence="2">dnLKV9</strain>
    </source>
</reference>
<gene>
    <name evidence="1" type="ORF">C799_03572</name>
</gene>
<dbReference type="EMBL" id="ASSM01000010">
    <property type="protein sequence ID" value="EOR99690.1"/>
    <property type="molecule type" value="Genomic_DNA"/>
</dbReference>
<dbReference type="Proteomes" id="UP000014207">
    <property type="component" value="Unassembled WGS sequence"/>
</dbReference>
<evidence type="ECO:0000313" key="2">
    <source>
        <dbReference type="Proteomes" id="UP000014207"/>
    </source>
</evidence>